<feature type="transmembrane region" description="Helical" evidence="1">
    <location>
        <begin position="86"/>
        <end position="105"/>
    </location>
</feature>
<feature type="transmembrane region" description="Helical" evidence="1">
    <location>
        <begin position="43"/>
        <end position="65"/>
    </location>
</feature>
<keyword evidence="1" id="KW-0472">Membrane</keyword>
<reference evidence="3 4" key="1">
    <citation type="submission" date="2019-01" db="EMBL/GenBank/DDBJ databases">
        <title>Genome sequences of marine Pseudoalteromonas species.</title>
        <authorList>
            <person name="Boraston A.B."/>
            <person name="Hehemann J.-H."/>
            <person name="Vickers C.J."/>
            <person name="Salama-Alber O."/>
            <person name="Abe K."/>
            <person name="Hettle A.J."/>
        </authorList>
    </citation>
    <scope>NUCLEOTIDE SEQUENCE [LARGE SCALE GENOMIC DNA]</scope>
    <source>
        <strain evidence="3 4">PS42</strain>
    </source>
</reference>
<comment type="caution">
    <text evidence="3">The sequence shown here is derived from an EMBL/GenBank/DDBJ whole genome shotgun (WGS) entry which is preliminary data.</text>
</comment>
<dbReference type="RefSeq" id="WP_149614325.1">
    <property type="nucleotide sequence ID" value="NZ_SEUK01000049.1"/>
</dbReference>
<organism evidence="3 4">
    <name type="scientific">Pseudoalteromonas fuliginea</name>
    <dbReference type="NCBI Taxonomy" id="1872678"/>
    <lineage>
        <taxon>Bacteria</taxon>
        <taxon>Pseudomonadati</taxon>
        <taxon>Pseudomonadota</taxon>
        <taxon>Gammaproteobacteria</taxon>
        <taxon>Alteromonadales</taxon>
        <taxon>Pseudoalteromonadaceae</taxon>
        <taxon>Pseudoalteromonas</taxon>
    </lineage>
</organism>
<dbReference type="Pfam" id="PF07693">
    <property type="entry name" value="KAP_NTPase"/>
    <property type="match status" value="1"/>
</dbReference>
<keyword evidence="1" id="KW-1133">Transmembrane helix</keyword>
<dbReference type="InterPro" id="IPR011646">
    <property type="entry name" value="KAP_P-loop"/>
</dbReference>
<dbReference type="Proteomes" id="UP000324162">
    <property type="component" value="Unassembled WGS sequence"/>
</dbReference>
<evidence type="ECO:0000313" key="3">
    <source>
        <dbReference type="EMBL" id="KAA1160198.1"/>
    </source>
</evidence>
<accession>A0AB73BGN2</accession>
<proteinExistence type="predicted"/>
<dbReference type="InterPro" id="IPR027417">
    <property type="entry name" value="P-loop_NTPase"/>
</dbReference>
<protein>
    <recommendedName>
        <fullName evidence="2">KAP NTPase domain-containing protein</fullName>
    </recommendedName>
</protein>
<dbReference type="AlphaFoldDB" id="A0AB73BGN2"/>
<gene>
    <name evidence="3" type="ORF">EU508_10630</name>
</gene>
<evidence type="ECO:0000313" key="4">
    <source>
        <dbReference type="Proteomes" id="UP000324162"/>
    </source>
</evidence>
<evidence type="ECO:0000259" key="2">
    <source>
        <dbReference type="Pfam" id="PF07693"/>
    </source>
</evidence>
<dbReference type="SUPFAM" id="SSF52540">
    <property type="entry name" value="P-loop containing nucleoside triphosphate hydrolases"/>
    <property type="match status" value="1"/>
</dbReference>
<feature type="domain" description="KAP NTPase" evidence="2">
    <location>
        <begin position="200"/>
        <end position="360"/>
    </location>
</feature>
<sequence length="854" mass="98941">MPKNIKKIISIIFYSTFTLVFYNLLYSFGAFKELYSSWSESYLALPLIIRNILIVMCGFTISHLFKSVGAYYVEFDSTHLIKKQQKGISVLRVTVLVTIVMWIIFYQNLTFTWSIFLSSIHIFLLIYIGKIIANKGYLFFYLNYMRAIFRYPQLYKATEETSFNETPIKFTIHDKYNRVATAQKLKDKLTGYDGKSFRRIALVGDFGTGKSSTLNMLEELINKEQYYKKEPNEKWLFVHFDAWGKANNSNDIQGQLLEEVIFNLSKTIETSSVRELPKQYLSAMKDVHISSRLFSNFLSGVFSAEQQLEDLNLLLIENNLRLCIFIEDMDRNHDVIKVTNSIAPLLDNFKSTNKISFIFALGYSDGATQIISRVTDYREDLPPIDFTEEIKILASEQHKLANLKRVELFYEKTNSDWLLNKRCYRASYARESVSTIKVIKILNQLIASAREFEAIKREVISSWSLLIGEFNFDDLLILTTLKTSCPLVYDFIHINIQSLQAANNKEDLLKSWDAIDFNQMTYKKDISFKLVSYLFPMLSSSSNNIRSQSIAENSVKNYWNIYLNSSSKINIEFSDQVLFNQMKQFDDQVLQGGNIAFIDKMVGNPQFVGFIKVFYNLRADSFNDDFWQRVLLAHQERSSAVKELIEVNRVILNQNELIAESLLKNISYISKEDPIFKKHFSWAIKSSLVYCKLLINNENIKGYNFDILFTELFLDEVANFSEFANLIKGHDKYVGLLRRSLVIEQINSEPVEGYGINPSDRKLDIDINKKLHKLLFKLALNITNESNAIELYHLLLNKNVSLIKSESAYTNTIDKYLKDIGAIELLTDKNIMQLEKLSLCEYGQGLKIYLDPNS</sequence>
<dbReference type="Gene3D" id="3.40.50.300">
    <property type="entry name" value="P-loop containing nucleotide triphosphate hydrolases"/>
    <property type="match status" value="1"/>
</dbReference>
<feature type="transmembrane region" description="Helical" evidence="1">
    <location>
        <begin position="12"/>
        <end position="31"/>
    </location>
</feature>
<name>A0AB73BGN2_9GAMM</name>
<keyword evidence="1" id="KW-0812">Transmembrane</keyword>
<evidence type="ECO:0000256" key="1">
    <source>
        <dbReference type="SAM" id="Phobius"/>
    </source>
</evidence>
<dbReference type="EMBL" id="SEUK01000049">
    <property type="protein sequence ID" value="KAA1160198.1"/>
    <property type="molecule type" value="Genomic_DNA"/>
</dbReference>